<name>A0A2G8R880_9RHOB</name>
<dbReference type="RefSeq" id="WP_180287549.1">
    <property type="nucleotide sequence ID" value="NZ_AWWI01000164.1"/>
</dbReference>
<proteinExistence type="predicted"/>
<evidence type="ECO:0000313" key="1">
    <source>
        <dbReference type="EMBL" id="PIL17651.1"/>
    </source>
</evidence>
<accession>A0A2G8R880</accession>
<dbReference type="AlphaFoldDB" id="A0A2G8R880"/>
<gene>
    <name evidence="1" type="ORF">P775_24040</name>
</gene>
<reference evidence="1 2" key="1">
    <citation type="submission" date="2013-09" db="EMBL/GenBank/DDBJ databases">
        <title>Genome sequencing of Phaeobacter antarcticus sp. nov. SM1211.</title>
        <authorList>
            <person name="Zhang X.-Y."/>
            <person name="Liu C."/>
            <person name="Chen X.-L."/>
            <person name="Xie B.-B."/>
            <person name="Qin Q.-L."/>
            <person name="Rong J.-C."/>
            <person name="Zhang Y.-Z."/>
        </authorList>
    </citation>
    <scope>NUCLEOTIDE SEQUENCE [LARGE SCALE GENOMIC DNA]</scope>
    <source>
        <strain evidence="1 2">SM1211</strain>
    </source>
</reference>
<protein>
    <submittedName>
        <fullName evidence="1">Uncharacterized protein</fullName>
    </submittedName>
</protein>
<dbReference type="EMBL" id="AWWI01000164">
    <property type="protein sequence ID" value="PIL17651.1"/>
    <property type="molecule type" value="Genomic_DNA"/>
</dbReference>
<comment type="caution">
    <text evidence="1">The sequence shown here is derived from an EMBL/GenBank/DDBJ whole genome shotgun (WGS) entry which is preliminary data.</text>
</comment>
<keyword evidence="2" id="KW-1185">Reference proteome</keyword>
<organism evidence="1 2">
    <name type="scientific">Puniceibacterium antarcticum</name>
    <dbReference type="NCBI Taxonomy" id="1206336"/>
    <lineage>
        <taxon>Bacteria</taxon>
        <taxon>Pseudomonadati</taxon>
        <taxon>Pseudomonadota</taxon>
        <taxon>Alphaproteobacteria</taxon>
        <taxon>Rhodobacterales</taxon>
        <taxon>Paracoccaceae</taxon>
        <taxon>Puniceibacterium</taxon>
    </lineage>
</organism>
<evidence type="ECO:0000313" key="2">
    <source>
        <dbReference type="Proteomes" id="UP000231259"/>
    </source>
</evidence>
<sequence>MKAFVLGIVLIAVIAVGANIALENIGFSQANISISSDKVRLGDAASDRE</sequence>
<dbReference type="Proteomes" id="UP000231259">
    <property type="component" value="Unassembled WGS sequence"/>
</dbReference>